<evidence type="ECO:0000313" key="6">
    <source>
        <dbReference type="Proteomes" id="UP000327013"/>
    </source>
</evidence>
<evidence type="ECO:0000256" key="1">
    <source>
        <dbReference type="ARBA" id="ARBA00006756"/>
    </source>
</evidence>
<dbReference type="InterPro" id="IPR004140">
    <property type="entry name" value="Exo70"/>
</dbReference>
<dbReference type="PANTHER" id="PTHR12542">
    <property type="entry name" value="EXOCYST COMPLEX PROTEIN EXO70"/>
    <property type="match status" value="1"/>
</dbReference>
<evidence type="ECO:0000259" key="4">
    <source>
        <dbReference type="Pfam" id="PF03081"/>
    </source>
</evidence>
<accession>A0A5N6RQA0</accession>
<dbReference type="GO" id="GO:0000145">
    <property type="term" value="C:exocyst"/>
    <property type="evidence" value="ECO:0007669"/>
    <property type="project" value="InterPro"/>
</dbReference>
<dbReference type="PANTHER" id="PTHR12542:SF92">
    <property type="entry name" value="EXOCYST COMPLEX COMPONENT EXO70E2"/>
    <property type="match status" value="1"/>
</dbReference>
<dbReference type="Pfam" id="PF03081">
    <property type="entry name" value="Exo70_C"/>
    <property type="match status" value="1"/>
</dbReference>
<evidence type="ECO:0000256" key="2">
    <source>
        <dbReference type="ARBA" id="ARBA00022448"/>
    </source>
</evidence>
<dbReference type="OrthoDB" id="1922221at2759"/>
<dbReference type="GO" id="GO:0005546">
    <property type="term" value="F:phosphatidylinositol-4,5-bisphosphate binding"/>
    <property type="evidence" value="ECO:0007669"/>
    <property type="project" value="InterPro"/>
</dbReference>
<proteinExistence type="inferred from homology"/>
<keyword evidence="3" id="KW-0268">Exocytosis</keyword>
<dbReference type="SUPFAM" id="SSF74788">
    <property type="entry name" value="Cullin repeat-like"/>
    <property type="match status" value="1"/>
</dbReference>
<comment type="similarity">
    <text evidence="1 3">Belongs to the EXO70 family.</text>
</comment>
<dbReference type="InterPro" id="IPR046364">
    <property type="entry name" value="Exo70_C"/>
</dbReference>
<dbReference type="Proteomes" id="UP000327013">
    <property type="component" value="Chromosome 8"/>
</dbReference>
<dbReference type="AlphaFoldDB" id="A0A5N6RQA0"/>
<reference evidence="5 6" key="1">
    <citation type="submission" date="2019-06" db="EMBL/GenBank/DDBJ databases">
        <title>A chromosomal-level reference genome of Carpinus fangiana (Coryloideae, Betulaceae).</title>
        <authorList>
            <person name="Yang X."/>
            <person name="Wang Z."/>
            <person name="Zhang L."/>
            <person name="Hao G."/>
            <person name="Liu J."/>
            <person name="Yang Y."/>
        </authorList>
    </citation>
    <scope>NUCLEOTIDE SEQUENCE [LARGE SCALE GENOMIC DNA]</scope>
    <source>
        <strain evidence="5">Cfa_2016G</strain>
        <tissue evidence="5">Leaf</tissue>
    </source>
</reference>
<keyword evidence="2 3" id="KW-0813">Transport</keyword>
<dbReference type="Gene3D" id="1.20.1280.170">
    <property type="entry name" value="Exocyst complex component Exo70"/>
    <property type="match status" value="1"/>
</dbReference>
<evidence type="ECO:0000256" key="3">
    <source>
        <dbReference type="RuleBase" id="RU365026"/>
    </source>
</evidence>
<dbReference type="InterPro" id="IPR016159">
    <property type="entry name" value="Cullin_repeat-like_dom_sf"/>
</dbReference>
<evidence type="ECO:0000313" key="5">
    <source>
        <dbReference type="EMBL" id="KAE8124452.1"/>
    </source>
</evidence>
<dbReference type="Pfam" id="PF20669">
    <property type="entry name" value="Exo70_N"/>
    <property type="match status" value="1"/>
</dbReference>
<dbReference type="GO" id="GO:0015031">
    <property type="term" value="P:protein transport"/>
    <property type="evidence" value="ECO:0007669"/>
    <property type="project" value="UniProtKB-KW"/>
</dbReference>
<name>A0A5N6RQA0_9ROSI</name>
<protein>
    <recommendedName>
        <fullName evidence="3">Exocyst subunit Exo70 family protein</fullName>
    </recommendedName>
</protein>
<keyword evidence="6" id="KW-1185">Reference proteome</keyword>
<sequence length="646" mass="73962">MGDFSSVLHLCEGDQHVIAATQHLVKALGSSKILNDDLRKILSQLDSHLSSMNILTTESRGPGFREVEEQFRCSEEKIMGWESRQSFIWDCGPLEASQYLKSVHDIQTLIEGFRSLSANEDRKHKELLNRAESILQIAMSKLEEELIHILVEHKQYFEPKYMSFRSWRRDVLYDESFVSVEDIPFEEESQRNFCGSESEEYILDLVDPHVIPHLKSIADIMFASNYHQEFCQAFTNSRRDALEEYLIILKVEKLSIEDVLKMQWDSLSSKIKNWVRAMKIIIRYLASEKRLCDQISGDFGFVSPLCFVDISKVSLLPLLSFGEAIAMETHGPEKLFCLLDMYEVVADNLLYIDTLFSEEAGAWVRIEFHELHRGLADTARATFMAFGNAIAANGSTIPFPKGAIHPLTKYVMNYISTLTIYCNALNVLLKDHDTADSNPPENGQGSSSLTYGHLACHLRSITSTLEFNLDCKSKLYKDAALQHIFLMNNFHYMVKKVKGSEHRNLFGDDWIRKHIVKFQQHATSYQRATWSLVLSLLRDDGCAGSSSASKATLNEKCRGFCIAFEEVYKNQTGWSIPDSQLREDLQISTSQKVVQAYRNFTGRNSSSIGEKYIKYTADDLQNYILDFFDGSPRSLQNSRWKEPAWF</sequence>
<keyword evidence="3" id="KW-0653">Protein transport</keyword>
<organism evidence="5 6">
    <name type="scientific">Carpinus fangiana</name>
    <dbReference type="NCBI Taxonomy" id="176857"/>
    <lineage>
        <taxon>Eukaryota</taxon>
        <taxon>Viridiplantae</taxon>
        <taxon>Streptophyta</taxon>
        <taxon>Embryophyta</taxon>
        <taxon>Tracheophyta</taxon>
        <taxon>Spermatophyta</taxon>
        <taxon>Magnoliopsida</taxon>
        <taxon>eudicotyledons</taxon>
        <taxon>Gunneridae</taxon>
        <taxon>Pentapetalae</taxon>
        <taxon>rosids</taxon>
        <taxon>fabids</taxon>
        <taxon>Fagales</taxon>
        <taxon>Betulaceae</taxon>
        <taxon>Carpinus</taxon>
    </lineage>
</organism>
<dbReference type="EMBL" id="CM017328">
    <property type="protein sequence ID" value="KAE8124452.1"/>
    <property type="molecule type" value="Genomic_DNA"/>
</dbReference>
<comment type="function">
    <text evidence="3">Component of the exocyst complex.</text>
</comment>
<gene>
    <name evidence="5" type="ORF">FH972_019336</name>
</gene>
<feature type="domain" description="Exocyst complex subunit Exo70 C-terminal" evidence="4">
    <location>
        <begin position="272"/>
        <end position="626"/>
    </location>
</feature>
<dbReference type="GO" id="GO:0006887">
    <property type="term" value="P:exocytosis"/>
    <property type="evidence" value="ECO:0007669"/>
    <property type="project" value="UniProtKB-KW"/>
</dbReference>